<sequence length="199" mass="21465">MYFNKAQTSEGQAGENAEQDDTISVSRGSAGFASHATVKAVNKLPNGDAGKIEVDGKSILFKSGKPGCDGNSELGACHSTPHLDCAQGTGPPTFNYHGTEGIDDAQNLADLSSDFANTFMLEEELELEQKTLKNDECSPKVGTVRKLSAWDCSAPFLVLSASLDFREVLRPVPPLLLPKPWEDDGKQRLEEDVPRIEKA</sequence>
<protein>
    <submittedName>
        <fullName evidence="1">Uncharacterized protein</fullName>
    </submittedName>
</protein>
<keyword evidence="2" id="KW-1185">Reference proteome</keyword>
<comment type="caution">
    <text evidence="1">The sequence shown here is derived from an EMBL/GenBank/DDBJ whole genome shotgun (WGS) entry which is preliminary data.</text>
</comment>
<evidence type="ECO:0000313" key="1">
    <source>
        <dbReference type="EMBL" id="KAL3579766.1"/>
    </source>
</evidence>
<gene>
    <name evidence="1" type="ORF">D5086_017601</name>
</gene>
<dbReference type="EMBL" id="RCHU02000009">
    <property type="protein sequence ID" value="KAL3579766.1"/>
    <property type="molecule type" value="Genomic_DNA"/>
</dbReference>
<evidence type="ECO:0000313" key="2">
    <source>
        <dbReference type="Proteomes" id="UP000309997"/>
    </source>
</evidence>
<proteinExistence type="predicted"/>
<dbReference type="Proteomes" id="UP000309997">
    <property type="component" value="Unassembled WGS sequence"/>
</dbReference>
<accession>A0ACC4BN53</accession>
<organism evidence="1 2">
    <name type="scientific">Populus alba</name>
    <name type="common">White poplar</name>
    <dbReference type="NCBI Taxonomy" id="43335"/>
    <lineage>
        <taxon>Eukaryota</taxon>
        <taxon>Viridiplantae</taxon>
        <taxon>Streptophyta</taxon>
        <taxon>Embryophyta</taxon>
        <taxon>Tracheophyta</taxon>
        <taxon>Spermatophyta</taxon>
        <taxon>Magnoliopsida</taxon>
        <taxon>eudicotyledons</taxon>
        <taxon>Gunneridae</taxon>
        <taxon>Pentapetalae</taxon>
        <taxon>rosids</taxon>
        <taxon>fabids</taxon>
        <taxon>Malpighiales</taxon>
        <taxon>Salicaceae</taxon>
        <taxon>Saliceae</taxon>
        <taxon>Populus</taxon>
    </lineage>
</organism>
<name>A0ACC4BN53_POPAL</name>
<reference evidence="1 2" key="1">
    <citation type="journal article" date="2024" name="Plant Biotechnol. J.">
        <title>Genome and CRISPR/Cas9 system of a widespread forest tree (Populus alba) in the world.</title>
        <authorList>
            <person name="Liu Y.J."/>
            <person name="Jiang P.F."/>
            <person name="Han X.M."/>
            <person name="Li X.Y."/>
            <person name="Wang H.M."/>
            <person name="Wang Y.J."/>
            <person name="Wang X.X."/>
            <person name="Zeng Q.Y."/>
        </authorList>
    </citation>
    <scope>NUCLEOTIDE SEQUENCE [LARGE SCALE GENOMIC DNA]</scope>
    <source>
        <strain evidence="2">cv. PAL-ZL1</strain>
    </source>
</reference>